<name>A0ABQ4YGH8_9ASTR</name>
<protein>
    <submittedName>
        <fullName evidence="1">Uncharacterized protein</fullName>
    </submittedName>
</protein>
<comment type="caution">
    <text evidence="1">The sequence shown here is derived from an EMBL/GenBank/DDBJ whole genome shotgun (WGS) entry which is preliminary data.</text>
</comment>
<evidence type="ECO:0000313" key="1">
    <source>
        <dbReference type="EMBL" id="GJS76057.1"/>
    </source>
</evidence>
<reference evidence="1" key="2">
    <citation type="submission" date="2022-01" db="EMBL/GenBank/DDBJ databases">
        <authorList>
            <person name="Yamashiro T."/>
            <person name="Shiraishi A."/>
            <person name="Satake H."/>
            <person name="Nakayama K."/>
        </authorList>
    </citation>
    <scope>NUCLEOTIDE SEQUENCE</scope>
</reference>
<sequence>MAAPRPSNQLARHAIDELMEFSEEIQQAHSSTNRLAQLNAMILEIEAMNDPEEFYDALFCLRDDKRVE</sequence>
<organism evidence="1 2">
    <name type="scientific">Tanacetum coccineum</name>
    <dbReference type="NCBI Taxonomy" id="301880"/>
    <lineage>
        <taxon>Eukaryota</taxon>
        <taxon>Viridiplantae</taxon>
        <taxon>Streptophyta</taxon>
        <taxon>Embryophyta</taxon>
        <taxon>Tracheophyta</taxon>
        <taxon>Spermatophyta</taxon>
        <taxon>Magnoliopsida</taxon>
        <taxon>eudicotyledons</taxon>
        <taxon>Gunneridae</taxon>
        <taxon>Pentapetalae</taxon>
        <taxon>asterids</taxon>
        <taxon>campanulids</taxon>
        <taxon>Asterales</taxon>
        <taxon>Asteraceae</taxon>
        <taxon>Asteroideae</taxon>
        <taxon>Anthemideae</taxon>
        <taxon>Anthemidinae</taxon>
        <taxon>Tanacetum</taxon>
    </lineage>
</organism>
<reference evidence="1" key="1">
    <citation type="journal article" date="2022" name="Int. J. Mol. Sci.">
        <title>Draft Genome of Tanacetum Coccineum: Genomic Comparison of Closely Related Tanacetum-Family Plants.</title>
        <authorList>
            <person name="Yamashiro T."/>
            <person name="Shiraishi A."/>
            <person name="Nakayama K."/>
            <person name="Satake H."/>
        </authorList>
    </citation>
    <scope>NUCLEOTIDE SEQUENCE</scope>
</reference>
<evidence type="ECO:0000313" key="2">
    <source>
        <dbReference type="Proteomes" id="UP001151760"/>
    </source>
</evidence>
<dbReference type="EMBL" id="BQNB010010348">
    <property type="protein sequence ID" value="GJS76057.1"/>
    <property type="molecule type" value="Genomic_DNA"/>
</dbReference>
<proteinExistence type="predicted"/>
<accession>A0ABQ4YGH8</accession>
<keyword evidence="2" id="KW-1185">Reference proteome</keyword>
<dbReference type="Proteomes" id="UP001151760">
    <property type="component" value="Unassembled WGS sequence"/>
</dbReference>
<gene>
    <name evidence="1" type="ORF">Tco_0725938</name>
</gene>